<feature type="domain" description="Peptidase M16 N-terminal" evidence="1">
    <location>
        <begin position="49"/>
        <end position="154"/>
    </location>
</feature>
<dbReference type="Pfam" id="PF00675">
    <property type="entry name" value="Peptidase_M16"/>
    <property type="match status" value="1"/>
</dbReference>
<dbReference type="GO" id="GO:0046872">
    <property type="term" value="F:metal ion binding"/>
    <property type="evidence" value="ECO:0007669"/>
    <property type="project" value="InterPro"/>
</dbReference>
<dbReference type="PANTHER" id="PTHR11851:SF224">
    <property type="entry name" value="PROCESSING PROTEASE"/>
    <property type="match status" value="1"/>
</dbReference>
<accession>A0A068VR74</accession>
<evidence type="ECO:0000313" key="3">
    <source>
        <dbReference type="EMBL" id="CEP26852.1"/>
    </source>
</evidence>
<evidence type="ECO:0000259" key="2">
    <source>
        <dbReference type="Pfam" id="PF05193"/>
    </source>
</evidence>
<organism evidence="3">
    <name type="scientific">Propionibacterium freudenreichii subsp. freudenreichii</name>
    <dbReference type="NCBI Taxonomy" id="66712"/>
    <lineage>
        <taxon>Bacteria</taxon>
        <taxon>Bacillati</taxon>
        <taxon>Actinomycetota</taxon>
        <taxon>Actinomycetes</taxon>
        <taxon>Propionibacteriales</taxon>
        <taxon>Propionibacteriaceae</taxon>
        <taxon>Propionibacterium</taxon>
    </lineage>
</organism>
<dbReference type="Gene3D" id="3.30.830.10">
    <property type="entry name" value="Metalloenzyme, LuxS/M16 peptidase-like"/>
    <property type="match status" value="2"/>
</dbReference>
<dbReference type="PANTHER" id="PTHR11851">
    <property type="entry name" value="METALLOPROTEASE"/>
    <property type="match status" value="1"/>
</dbReference>
<dbReference type="InterPro" id="IPR050361">
    <property type="entry name" value="MPP/UQCRC_Complex"/>
</dbReference>
<dbReference type="InterPro" id="IPR007863">
    <property type="entry name" value="Peptidase_M16_C"/>
</dbReference>
<dbReference type="PATRIC" id="fig|66712.6.peg.1204"/>
<dbReference type="RefSeq" id="WP_013160904.1">
    <property type="nucleotide sequence ID" value="NZ_CP010341.1"/>
</dbReference>
<protein>
    <submittedName>
        <fullName evidence="3">Zn dependant peptidase</fullName>
    </submittedName>
</protein>
<gene>
    <name evidence="3" type="ORF">PFCIRM138_10245</name>
</gene>
<dbReference type="Pfam" id="PF05193">
    <property type="entry name" value="Peptidase_M16_C"/>
    <property type="match status" value="1"/>
</dbReference>
<dbReference type="InterPro" id="IPR011249">
    <property type="entry name" value="Metalloenz_LuxS/M16"/>
</dbReference>
<reference evidence="3" key="1">
    <citation type="submission" date="2014-08" db="EMBL/GenBank/DDBJ databases">
        <authorList>
            <person name="Falentin Helene"/>
        </authorList>
    </citation>
    <scope>NUCLEOTIDE SEQUENCE</scope>
</reference>
<dbReference type="EMBL" id="LM676425">
    <property type="protein sequence ID" value="CEP26852.1"/>
    <property type="molecule type" value="Genomic_DNA"/>
</dbReference>
<dbReference type="KEGG" id="pfre:RM25_1176"/>
<feature type="domain" description="Peptidase M16 C-terminal" evidence="2">
    <location>
        <begin position="187"/>
        <end position="361"/>
    </location>
</feature>
<sequence length="454" mass="48504">MSYHQISRPELGIRREWQFPLPQMRTLDNGMTIWAYQLPGQYVLSMELVFDVALSDEPTGHEGVATLALRCSDEGTVAHPGNALAERIESIGAEYDGGAARWATRCGIDVAAPYADQAVDLLSEIVRTPAYEERDVERHRTLALTEIEQMRASSGSMASVGMRQALWTAGTRHALPSTGTAQSIAGLDATQVRAFHDRWWRPDGSTLILAGDLPDGLVDRTAEVFSRWPSIGSRSNAGAPRARAGGAPVRVIDRPGSVAADVSFGLVGPAHDDPQWSALQVATEAVGGAFGSRLNLSLRERLGYTYGVSASLSASRFNSAFGSSASIRNEVVAAACREALDQLDLDGHPLRDEEVSSAIDSLIAIAPLRYDTAGAIVGQAGALAARGFSPDWINQVNRGIAATTTDQANEAFDALVSRSVREHTLRMVICGDAGQLVGPLEADGFRVEPFAPIL</sequence>
<proteinExistence type="predicted"/>
<dbReference type="AlphaFoldDB" id="A0A068VR74"/>
<name>A0A068VR74_PROFF</name>
<dbReference type="InterPro" id="IPR011765">
    <property type="entry name" value="Pept_M16_N"/>
</dbReference>
<dbReference type="SUPFAM" id="SSF63411">
    <property type="entry name" value="LuxS/MPP-like metallohydrolase"/>
    <property type="match status" value="2"/>
</dbReference>
<evidence type="ECO:0000259" key="1">
    <source>
        <dbReference type="Pfam" id="PF00675"/>
    </source>
</evidence>